<keyword evidence="2 7" id="KW-0812">Transmembrane</keyword>
<reference evidence="9" key="1">
    <citation type="submission" date="2022-10" db="EMBL/GenBank/DDBJ databases">
        <title>Tapping the CABI collections for fungal endophytes: first genome assemblies for Collariella, Neodidymelliopsis, Ascochyta clinopodiicola, Didymella pomorum, Didymosphaeria variabile, Neocosmospora piperis and Neocucurbitaria cava.</title>
        <authorList>
            <person name="Hill R."/>
        </authorList>
    </citation>
    <scope>NUCLEOTIDE SEQUENCE</scope>
    <source>
        <strain evidence="9">IMI 355082</strain>
    </source>
</reference>
<evidence type="ECO:0000256" key="4">
    <source>
        <dbReference type="ARBA" id="ARBA00023136"/>
    </source>
</evidence>
<dbReference type="AlphaFoldDB" id="A0A9W9D267"/>
<dbReference type="Pfam" id="PF20684">
    <property type="entry name" value="Fung_rhodopsin"/>
    <property type="match status" value="1"/>
</dbReference>
<keyword evidence="3 7" id="KW-1133">Transmembrane helix</keyword>
<feature type="transmembrane region" description="Helical" evidence="7">
    <location>
        <begin position="213"/>
        <end position="231"/>
    </location>
</feature>
<evidence type="ECO:0000313" key="10">
    <source>
        <dbReference type="Proteomes" id="UP001140453"/>
    </source>
</evidence>
<dbReference type="GO" id="GO:0016020">
    <property type="term" value="C:membrane"/>
    <property type="evidence" value="ECO:0007669"/>
    <property type="project" value="UniProtKB-SubCell"/>
</dbReference>
<keyword evidence="10" id="KW-1185">Reference proteome</keyword>
<evidence type="ECO:0000256" key="5">
    <source>
        <dbReference type="ARBA" id="ARBA00038359"/>
    </source>
</evidence>
<evidence type="ECO:0000259" key="8">
    <source>
        <dbReference type="Pfam" id="PF20684"/>
    </source>
</evidence>
<comment type="caution">
    <text evidence="9">The sequence shown here is derived from an EMBL/GenBank/DDBJ whole genome shotgun (WGS) entry which is preliminary data.</text>
</comment>
<name>A0A9W9D267_9PEZI</name>
<feature type="transmembrane region" description="Helical" evidence="7">
    <location>
        <begin position="131"/>
        <end position="152"/>
    </location>
</feature>
<proteinExistence type="inferred from homology"/>
<dbReference type="OrthoDB" id="5429740at2759"/>
<sequence>MSSSAVDSAAWKAENKGPVIITTCWIFSVLSTVFVAGRLWVRGAVWKKIQLDDHLVVAALICSYTATILSTVAVSYGNGQHTSLLSTYQQERTSFYTLLAFCPGILSFGLPKLAVIHLLTRLLNPTRKHKWFLWWLGIWSLLSLLVTCGFLVGRCYPAESQWNFSIEGTCLPKTVLVDFSFYSGSLSVFIDIYLAVYPMAVLCKLQMNNKKKLALSLTLGLGFISAIVAAYKVSRLPSLLSPDFSYDTADLVIWTIVEGAIIIIACSIPLLQPILDLCFHRNPLSTHSSPHRNQYGSRATSGTNINRSHYDKRTTRTTDEFDFGLQDEGNELENGLAYRTAVVSRQDNVVIPDDRKLIEHEHEEGMSGFGIRGILRTQVVTVSYADRKSVKSGYDSTSRSGPTFP</sequence>
<evidence type="ECO:0000256" key="7">
    <source>
        <dbReference type="SAM" id="Phobius"/>
    </source>
</evidence>
<accession>A0A9W9D267</accession>
<dbReference type="InterPro" id="IPR052337">
    <property type="entry name" value="SAT4-like"/>
</dbReference>
<comment type="similarity">
    <text evidence="5">Belongs to the SAT4 family.</text>
</comment>
<keyword evidence="4 7" id="KW-0472">Membrane</keyword>
<feature type="transmembrane region" description="Helical" evidence="7">
    <location>
        <begin position="96"/>
        <end position="119"/>
    </location>
</feature>
<dbReference type="PANTHER" id="PTHR33048">
    <property type="entry name" value="PTH11-LIKE INTEGRAL MEMBRANE PROTEIN (AFU_ORTHOLOGUE AFUA_5G11245)"/>
    <property type="match status" value="1"/>
</dbReference>
<organism evidence="9 10">
    <name type="scientific">Gnomoniopsis smithogilvyi</name>
    <dbReference type="NCBI Taxonomy" id="1191159"/>
    <lineage>
        <taxon>Eukaryota</taxon>
        <taxon>Fungi</taxon>
        <taxon>Dikarya</taxon>
        <taxon>Ascomycota</taxon>
        <taxon>Pezizomycotina</taxon>
        <taxon>Sordariomycetes</taxon>
        <taxon>Sordariomycetidae</taxon>
        <taxon>Diaporthales</taxon>
        <taxon>Gnomoniaceae</taxon>
        <taxon>Gnomoniopsis</taxon>
    </lineage>
</organism>
<evidence type="ECO:0000256" key="1">
    <source>
        <dbReference type="ARBA" id="ARBA00004141"/>
    </source>
</evidence>
<dbReference type="PANTHER" id="PTHR33048:SF155">
    <property type="entry name" value="INTEGRAL MEMBRANE PROTEIN"/>
    <property type="match status" value="1"/>
</dbReference>
<evidence type="ECO:0000256" key="3">
    <source>
        <dbReference type="ARBA" id="ARBA00022989"/>
    </source>
</evidence>
<comment type="subcellular location">
    <subcellularLocation>
        <location evidence="1">Membrane</location>
        <topology evidence="1">Multi-pass membrane protein</topology>
    </subcellularLocation>
</comment>
<feature type="transmembrane region" description="Helical" evidence="7">
    <location>
        <begin position="20"/>
        <end position="41"/>
    </location>
</feature>
<evidence type="ECO:0000256" key="2">
    <source>
        <dbReference type="ARBA" id="ARBA00022692"/>
    </source>
</evidence>
<gene>
    <name evidence="9" type="ORF">N0V93_001994</name>
</gene>
<feature type="domain" description="Rhodopsin" evidence="8">
    <location>
        <begin position="38"/>
        <end position="275"/>
    </location>
</feature>
<dbReference type="InterPro" id="IPR049326">
    <property type="entry name" value="Rhodopsin_dom_fungi"/>
</dbReference>
<feature type="compositionally biased region" description="Polar residues" evidence="6">
    <location>
        <begin position="286"/>
        <end position="307"/>
    </location>
</feature>
<protein>
    <recommendedName>
        <fullName evidence="8">Rhodopsin domain-containing protein</fullName>
    </recommendedName>
</protein>
<feature type="transmembrane region" description="Helical" evidence="7">
    <location>
        <begin position="53"/>
        <end position="76"/>
    </location>
</feature>
<evidence type="ECO:0000256" key="6">
    <source>
        <dbReference type="SAM" id="MobiDB-lite"/>
    </source>
</evidence>
<feature type="region of interest" description="Disordered" evidence="6">
    <location>
        <begin position="286"/>
        <end position="311"/>
    </location>
</feature>
<dbReference type="EMBL" id="JAPEVB010000001">
    <property type="protein sequence ID" value="KAJ4397758.1"/>
    <property type="molecule type" value="Genomic_DNA"/>
</dbReference>
<feature type="transmembrane region" description="Helical" evidence="7">
    <location>
        <begin position="251"/>
        <end position="271"/>
    </location>
</feature>
<dbReference type="Proteomes" id="UP001140453">
    <property type="component" value="Unassembled WGS sequence"/>
</dbReference>
<evidence type="ECO:0000313" key="9">
    <source>
        <dbReference type="EMBL" id="KAJ4397758.1"/>
    </source>
</evidence>
<feature type="transmembrane region" description="Helical" evidence="7">
    <location>
        <begin position="181"/>
        <end position="201"/>
    </location>
</feature>